<evidence type="ECO:0000313" key="3">
    <source>
        <dbReference type="Proteomes" id="UP000654075"/>
    </source>
</evidence>
<keyword evidence="1" id="KW-0732">Signal</keyword>
<proteinExistence type="predicted"/>
<evidence type="ECO:0008006" key="4">
    <source>
        <dbReference type="Google" id="ProtNLM"/>
    </source>
</evidence>
<evidence type="ECO:0000256" key="1">
    <source>
        <dbReference type="SAM" id="SignalP"/>
    </source>
</evidence>
<name>A0A813DRK1_POLGL</name>
<feature type="signal peptide" evidence="1">
    <location>
        <begin position="1"/>
        <end position="20"/>
    </location>
</feature>
<accession>A0A813DRK1</accession>
<feature type="non-terminal residue" evidence="2">
    <location>
        <position position="239"/>
    </location>
</feature>
<reference evidence="2" key="1">
    <citation type="submission" date="2021-02" db="EMBL/GenBank/DDBJ databases">
        <authorList>
            <person name="Dougan E. K."/>
            <person name="Rhodes N."/>
            <person name="Thang M."/>
            <person name="Chan C."/>
        </authorList>
    </citation>
    <scope>NUCLEOTIDE SEQUENCE</scope>
</reference>
<organism evidence="2 3">
    <name type="scientific">Polarella glacialis</name>
    <name type="common">Dinoflagellate</name>
    <dbReference type="NCBI Taxonomy" id="89957"/>
    <lineage>
        <taxon>Eukaryota</taxon>
        <taxon>Sar</taxon>
        <taxon>Alveolata</taxon>
        <taxon>Dinophyceae</taxon>
        <taxon>Suessiales</taxon>
        <taxon>Suessiaceae</taxon>
        <taxon>Polarella</taxon>
    </lineage>
</organism>
<protein>
    <recommendedName>
        <fullName evidence="4">Subtilisin</fullName>
    </recommendedName>
</protein>
<sequence length="239" mass="24758">VAWLQLVLLQLAQLLHDSDGGPIRVVDIDPTNTGTCPGPFSLATGIGGEQLCVRSAFPSSSLAATGTAAAFVSAGNSKGLRRYVRITGSVKAYQKGSMDAFAVDFRDSSSLESSDYVDGMSITVGHPRTHVFTLAVGASYDTNLGTSGMCPCGAGTQSLACGGSAAPSFLSASGSVVCDSGNYGTISSAWEPREMQASFDVILAAETNDDVEVRLLADTQAANEDIGILRLIIDIHELE</sequence>
<gene>
    <name evidence="2" type="ORF">PGLA1383_LOCUS7069</name>
</gene>
<feature type="non-terminal residue" evidence="2">
    <location>
        <position position="1"/>
    </location>
</feature>
<evidence type="ECO:0000313" key="2">
    <source>
        <dbReference type="EMBL" id="CAE8588266.1"/>
    </source>
</evidence>
<dbReference type="AlphaFoldDB" id="A0A813DRK1"/>
<dbReference type="Proteomes" id="UP000654075">
    <property type="component" value="Unassembled WGS sequence"/>
</dbReference>
<keyword evidence="3" id="KW-1185">Reference proteome</keyword>
<comment type="caution">
    <text evidence="2">The sequence shown here is derived from an EMBL/GenBank/DDBJ whole genome shotgun (WGS) entry which is preliminary data.</text>
</comment>
<dbReference type="EMBL" id="CAJNNV010003023">
    <property type="protein sequence ID" value="CAE8588266.1"/>
    <property type="molecule type" value="Genomic_DNA"/>
</dbReference>
<feature type="chain" id="PRO_5032570080" description="Subtilisin" evidence="1">
    <location>
        <begin position="21"/>
        <end position="239"/>
    </location>
</feature>
<dbReference type="OrthoDB" id="61110at2759"/>